<accession>A0A8J7FDK4</accession>
<dbReference type="AlphaFoldDB" id="A0A8J7FDK4"/>
<dbReference type="RefSeq" id="WP_193953016.1">
    <property type="nucleotide sequence ID" value="NZ_JADEYS010000008.1"/>
</dbReference>
<dbReference type="Gene3D" id="3.40.50.10600">
    <property type="entry name" value="SpoIIaa-like domains"/>
    <property type="match status" value="1"/>
</dbReference>
<proteinExistence type="predicted"/>
<dbReference type="InterPro" id="IPR021866">
    <property type="entry name" value="SpoIIAA-like"/>
</dbReference>
<evidence type="ECO:0000313" key="2">
    <source>
        <dbReference type="Proteomes" id="UP000640333"/>
    </source>
</evidence>
<comment type="caution">
    <text evidence="1">The sequence shown here is derived from an EMBL/GenBank/DDBJ whole genome shotgun (WGS) entry which is preliminary data.</text>
</comment>
<keyword evidence="2" id="KW-1185">Reference proteome</keyword>
<protein>
    <submittedName>
        <fullName evidence="1">STAS/SEC14 domain-containing protein</fullName>
    </submittedName>
</protein>
<dbReference type="SUPFAM" id="SSF52091">
    <property type="entry name" value="SpoIIaa-like"/>
    <property type="match status" value="1"/>
</dbReference>
<evidence type="ECO:0000313" key="1">
    <source>
        <dbReference type="EMBL" id="MBE9397459.1"/>
    </source>
</evidence>
<dbReference type="EMBL" id="JADEYS010000008">
    <property type="protein sequence ID" value="MBE9397459.1"/>
    <property type="molecule type" value="Genomic_DNA"/>
</dbReference>
<name>A0A8J7FDK4_9GAMM</name>
<dbReference type="Pfam" id="PF11964">
    <property type="entry name" value="SpoIIAA-like"/>
    <property type="match status" value="1"/>
</dbReference>
<organism evidence="1 2">
    <name type="scientific">Pontibacterium sinense</name>
    <dbReference type="NCBI Taxonomy" id="2781979"/>
    <lineage>
        <taxon>Bacteria</taxon>
        <taxon>Pseudomonadati</taxon>
        <taxon>Pseudomonadota</taxon>
        <taxon>Gammaproteobacteria</taxon>
        <taxon>Oceanospirillales</taxon>
        <taxon>Oceanospirillaceae</taxon>
        <taxon>Pontibacterium</taxon>
    </lineage>
</organism>
<dbReference type="InterPro" id="IPR038396">
    <property type="entry name" value="SpoIIAA-like_sf"/>
</dbReference>
<dbReference type="InterPro" id="IPR036513">
    <property type="entry name" value="STAS_dom_sf"/>
</dbReference>
<gene>
    <name evidence="1" type="ORF">IOQ59_09330</name>
</gene>
<sequence>MLYVLPETAGDLIVVQATDTLTAKDYQDIFIPMVEEKVEAHQKVRVLLYLDHGFTGFEAAALWEDAKFGMAHRNDFIRLAVVGDADWINWLAKIGDLIVSGETRHFTGSQFLQALHWIDGSDEI</sequence>
<dbReference type="Proteomes" id="UP000640333">
    <property type="component" value="Unassembled WGS sequence"/>
</dbReference>
<reference evidence="1" key="1">
    <citation type="submission" date="2020-10" db="EMBL/GenBank/DDBJ databases">
        <title>Bacterium isolated from coastal waters sediment.</title>
        <authorList>
            <person name="Chen R.-J."/>
            <person name="Lu D.-C."/>
            <person name="Zhu K.-L."/>
            <person name="Du Z.-J."/>
        </authorList>
    </citation>
    <scope>NUCLEOTIDE SEQUENCE</scope>
    <source>
        <strain evidence="1">N1Y112</strain>
    </source>
</reference>